<organism evidence="3">
    <name type="scientific">Thelazia callipaeda</name>
    <name type="common">Oriental eyeworm</name>
    <name type="synonym">Parasitic nematode</name>
    <dbReference type="NCBI Taxonomy" id="103827"/>
    <lineage>
        <taxon>Eukaryota</taxon>
        <taxon>Metazoa</taxon>
        <taxon>Ecdysozoa</taxon>
        <taxon>Nematoda</taxon>
        <taxon>Chromadorea</taxon>
        <taxon>Rhabditida</taxon>
        <taxon>Spirurina</taxon>
        <taxon>Spiruromorpha</taxon>
        <taxon>Thelazioidea</taxon>
        <taxon>Thelaziidae</taxon>
        <taxon>Thelazia</taxon>
    </lineage>
</organism>
<evidence type="ECO:0000313" key="3">
    <source>
        <dbReference type="WBParaSite" id="TCLT_0000698101-mRNA-1"/>
    </source>
</evidence>
<evidence type="ECO:0000313" key="2">
    <source>
        <dbReference type="Proteomes" id="UP000276776"/>
    </source>
</evidence>
<protein>
    <submittedName>
        <fullName evidence="1 3">Uncharacterized protein</fullName>
    </submittedName>
</protein>
<reference evidence="3" key="1">
    <citation type="submission" date="2017-02" db="UniProtKB">
        <authorList>
            <consortium name="WormBaseParasite"/>
        </authorList>
    </citation>
    <scope>IDENTIFICATION</scope>
</reference>
<dbReference type="AlphaFoldDB" id="A0A0N5D282"/>
<evidence type="ECO:0000313" key="1">
    <source>
        <dbReference type="EMBL" id="VDN04378.1"/>
    </source>
</evidence>
<proteinExistence type="predicted"/>
<accession>A0A0N5D282</accession>
<gene>
    <name evidence="1" type="ORF">TCLT_LOCUS6970</name>
</gene>
<keyword evidence="2" id="KW-1185">Reference proteome</keyword>
<dbReference type="EMBL" id="UYYF01004462">
    <property type="protein sequence ID" value="VDN04378.1"/>
    <property type="molecule type" value="Genomic_DNA"/>
</dbReference>
<name>A0A0N5D282_THECL</name>
<dbReference type="Proteomes" id="UP000276776">
    <property type="component" value="Unassembled WGS sequence"/>
</dbReference>
<reference evidence="1 2" key="2">
    <citation type="submission" date="2018-11" db="EMBL/GenBank/DDBJ databases">
        <authorList>
            <consortium name="Pathogen Informatics"/>
        </authorList>
    </citation>
    <scope>NUCLEOTIDE SEQUENCE [LARGE SCALE GENOMIC DNA]</scope>
</reference>
<sequence length="135" mass="15995">MIEGKRKHYTIGSYCTKAIKFWHRTLAQVDYPNMFRNGKASSSSKYVSVNGYMLNMLTDVEKILEKEEKRINNLIDNYKPRNNGQDNIRNDLRMLILLSRQMWHITFTVRLRKRYALGFPQNQLDANSSRTTNFL</sequence>
<dbReference type="WBParaSite" id="TCLT_0000698101-mRNA-1">
    <property type="protein sequence ID" value="TCLT_0000698101-mRNA-1"/>
    <property type="gene ID" value="TCLT_0000698101"/>
</dbReference>